<reference evidence="1 2" key="1">
    <citation type="submission" date="2021-03" db="EMBL/GenBank/DDBJ databases">
        <authorList>
            <person name="Peeters C."/>
        </authorList>
    </citation>
    <scope>NUCLEOTIDE SEQUENCE [LARGE SCALE GENOMIC DNA]</scope>
    <source>
        <strain evidence="1 2">LMG 26411</strain>
    </source>
</reference>
<organism evidence="1 2">
    <name type="scientific">Cupriavidus numazuensis</name>
    <dbReference type="NCBI Taxonomy" id="221992"/>
    <lineage>
        <taxon>Bacteria</taxon>
        <taxon>Pseudomonadati</taxon>
        <taxon>Pseudomonadota</taxon>
        <taxon>Betaproteobacteria</taxon>
        <taxon>Burkholderiales</taxon>
        <taxon>Burkholderiaceae</taxon>
        <taxon>Cupriavidus</taxon>
    </lineage>
</organism>
<keyword evidence="2" id="KW-1185">Reference proteome</keyword>
<protein>
    <recommendedName>
        <fullName evidence="3">Zorya protein ZorC EH domain-containing protein</fullName>
    </recommendedName>
</protein>
<evidence type="ECO:0000313" key="2">
    <source>
        <dbReference type="Proteomes" id="UP000672657"/>
    </source>
</evidence>
<dbReference type="RefSeq" id="WP_211958769.1">
    <property type="nucleotide sequence ID" value="NZ_CAJPVI010000116.1"/>
</dbReference>
<evidence type="ECO:0000313" key="1">
    <source>
        <dbReference type="EMBL" id="CAG2161233.1"/>
    </source>
</evidence>
<name>A0ABM8TWM2_9BURK</name>
<evidence type="ECO:0008006" key="3">
    <source>
        <dbReference type="Google" id="ProtNLM"/>
    </source>
</evidence>
<gene>
    <name evidence="1" type="ORF">LMG26411_08088</name>
</gene>
<sequence>MKVVGFPTQGEVLQFVFDASGVLPRKYERDESFDEARKKSTQTALRRLANEVGQLDPNLGKLLVTFSYLIAGVLPPREFWAFGDVFFDLFDTYRHALKTEGTYLTKSETAKWFLLESAAPRLAISVAKQLQRYNVAEDGLLVPADAFWYLPKRDGDNWQWPLERVMRWAYELAGTSIQRFHCPDDTDMALLGKNLESAKNWLAGRNLPSWSSLLKNFDESFEALDRFRAKQGLPSLPETQKVSVRTALFLSRTATYISTLVQKHFGNQTLQEFCDRYCLLAESIADNTKIIRELVHQLIAREQVPPGEWDKVWFVVVTDYWYKFAARQDLLSQAVASGRITVDEAIEASRAFGRLAALQFERSEAFAPQHSIPDGFGELLLEGFAVRKSRDLSISGIEVYRVRLENRGLTEALPWMVPWQRSTYYYRERKYAEAFQFIQDAYERAQYCAGAHQYLLVNQYVELAAKNDKWKEFTQGVHWATYLGFEVRWLRKEPPTKENLEFAFETLKRAVYSV</sequence>
<proteinExistence type="predicted"/>
<dbReference type="Proteomes" id="UP000672657">
    <property type="component" value="Unassembled WGS sequence"/>
</dbReference>
<dbReference type="EMBL" id="CAJPVI010000116">
    <property type="protein sequence ID" value="CAG2161233.1"/>
    <property type="molecule type" value="Genomic_DNA"/>
</dbReference>
<accession>A0ABM8TWM2</accession>
<comment type="caution">
    <text evidence="1">The sequence shown here is derived from an EMBL/GenBank/DDBJ whole genome shotgun (WGS) entry which is preliminary data.</text>
</comment>